<comment type="caution">
    <text evidence="2">The sequence shown here is derived from an EMBL/GenBank/DDBJ whole genome shotgun (WGS) entry which is preliminary data.</text>
</comment>
<dbReference type="PANTHER" id="PTHR24148:SF73">
    <property type="entry name" value="HET DOMAIN PROTEIN (AFU_ORTHOLOGUE AFUA_8G01020)"/>
    <property type="match status" value="1"/>
</dbReference>
<name>A0A4Q4N5G8_ALTAL</name>
<dbReference type="PANTHER" id="PTHR24148">
    <property type="entry name" value="ANKYRIN REPEAT DOMAIN-CONTAINING PROTEIN 39 HOMOLOG-RELATED"/>
    <property type="match status" value="1"/>
</dbReference>
<accession>A0A4Q4N5G8</accession>
<reference evidence="3" key="1">
    <citation type="journal article" date="2019" name="bioRxiv">
        <title>Genomics, evolutionary history and diagnostics of the Alternaria alternata species group including apple and Asian pear pathotypes.</title>
        <authorList>
            <person name="Armitage A.D."/>
            <person name="Cockerton H.M."/>
            <person name="Sreenivasaprasad S."/>
            <person name="Woodhall J.W."/>
            <person name="Lane C.R."/>
            <person name="Harrison R.J."/>
            <person name="Clarkson J.P."/>
        </authorList>
    </citation>
    <scope>NUCLEOTIDE SEQUENCE [LARGE SCALE GENOMIC DNA]</scope>
    <source>
        <strain evidence="3">FERA 1177</strain>
    </source>
</reference>
<dbReference type="EMBL" id="PDXD01000042">
    <property type="protein sequence ID" value="RYN70319.1"/>
    <property type="molecule type" value="Genomic_DNA"/>
</dbReference>
<sequence length="454" mass="53540">MAYAQANTNCVGRFYKHQPLDSEKHQIRLLKLRNSSEHTVDYCLITFDFESAPSYVALSYTWGDERPTGSVSIDSKEFEIRMNLLNFLRTYEADDYLWIDQISIDQSNSEERSHQVKMMWKIYSRCDYVLVWLQNETTCTPSTKQAALDFNNGVQSYLKHGRREDGSSDDKKSFDWPTLALLHNPYFDRLWIVQELLLNKHVRVLVEGNVWISWESLRTKREELGDKIQKILPSTSRMVDAQLWRHIFDRHTDVSVTDYTTINVGLFCDKKCQDPRDKVYGFMALVQPSSRVEIDYTKSVHQVFLDAVMSMIREYWYMRHEPSDSGYQLHRVEWDFKTSLESSWSLAKAMAFTDLETSGLRSFVECIWERVLEYEAMARSRGLQVDAGTHCITSVGYESETRQVSMNKRLEATCHRWWYKFEGNRYYHDCKEWSDKAKLQEYTVPEDVRIPDLA</sequence>
<gene>
    <name evidence="2" type="ORF">AA0117_g10682</name>
</gene>
<proteinExistence type="predicted"/>
<dbReference type="Pfam" id="PF06985">
    <property type="entry name" value="HET"/>
    <property type="match status" value="1"/>
</dbReference>
<dbReference type="Proteomes" id="UP000291422">
    <property type="component" value="Unassembled WGS sequence"/>
</dbReference>
<dbReference type="InterPro" id="IPR052895">
    <property type="entry name" value="HetReg/Transcr_Mod"/>
</dbReference>
<protein>
    <recommendedName>
        <fullName evidence="1">Heterokaryon incompatibility domain-containing protein</fullName>
    </recommendedName>
</protein>
<feature type="domain" description="Heterokaryon incompatibility" evidence="1">
    <location>
        <begin position="55"/>
        <end position="195"/>
    </location>
</feature>
<evidence type="ECO:0000259" key="1">
    <source>
        <dbReference type="Pfam" id="PF06985"/>
    </source>
</evidence>
<evidence type="ECO:0000313" key="2">
    <source>
        <dbReference type="EMBL" id="RYN70319.1"/>
    </source>
</evidence>
<dbReference type="VEuPathDB" id="FungiDB:CC77DRAFT_727822"/>
<organism evidence="2 3">
    <name type="scientific">Alternaria alternata</name>
    <name type="common">Alternaria rot fungus</name>
    <name type="synonym">Torula alternata</name>
    <dbReference type="NCBI Taxonomy" id="5599"/>
    <lineage>
        <taxon>Eukaryota</taxon>
        <taxon>Fungi</taxon>
        <taxon>Dikarya</taxon>
        <taxon>Ascomycota</taxon>
        <taxon>Pezizomycotina</taxon>
        <taxon>Dothideomycetes</taxon>
        <taxon>Pleosporomycetidae</taxon>
        <taxon>Pleosporales</taxon>
        <taxon>Pleosporineae</taxon>
        <taxon>Pleosporaceae</taxon>
        <taxon>Alternaria</taxon>
        <taxon>Alternaria sect. Alternaria</taxon>
        <taxon>Alternaria alternata complex</taxon>
    </lineage>
</organism>
<dbReference type="AlphaFoldDB" id="A0A4Q4N5G8"/>
<dbReference type="InterPro" id="IPR010730">
    <property type="entry name" value="HET"/>
</dbReference>
<evidence type="ECO:0000313" key="3">
    <source>
        <dbReference type="Proteomes" id="UP000291422"/>
    </source>
</evidence>